<gene>
    <name evidence="1" type="ORF">DPMN_119258</name>
</gene>
<dbReference type="Gene3D" id="2.120.10.30">
    <property type="entry name" value="TolB, C-terminal domain"/>
    <property type="match status" value="1"/>
</dbReference>
<name>A0A9D4GIX0_DREPO</name>
<reference evidence="1" key="1">
    <citation type="journal article" date="2019" name="bioRxiv">
        <title>The Genome of the Zebra Mussel, Dreissena polymorpha: A Resource for Invasive Species Research.</title>
        <authorList>
            <person name="McCartney M.A."/>
            <person name="Auch B."/>
            <person name="Kono T."/>
            <person name="Mallez S."/>
            <person name="Zhang Y."/>
            <person name="Obille A."/>
            <person name="Becker A."/>
            <person name="Abrahante J.E."/>
            <person name="Garbe J."/>
            <person name="Badalamenti J.P."/>
            <person name="Herman A."/>
            <person name="Mangelson H."/>
            <person name="Liachko I."/>
            <person name="Sullivan S."/>
            <person name="Sone E.D."/>
            <person name="Koren S."/>
            <person name="Silverstein K.A.T."/>
            <person name="Beckman K.B."/>
            <person name="Gohl D.M."/>
        </authorList>
    </citation>
    <scope>NUCLEOTIDE SEQUENCE</scope>
    <source>
        <strain evidence="1">Duluth1</strain>
        <tissue evidence="1">Whole animal</tissue>
    </source>
</reference>
<dbReference type="SUPFAM" id="SSF101898">
    <property type="entry name" value="NHL repeat"/>
    <property type="match status" value="1"/>
</dbReference>
<accession>A0A9D4GIX0</accession>
<comment type="caution">
    <text evidence="1">The sequence shown here is derived from an EMBL/GenBank/DDBJ whole genome shotgun (WGS) entry which is preliminary data.</text>
</comment>
<dbReference type="AlphaFoldDB" id="A0A9D4GIX0"/>
<evidence type="ECO:0000313" key="1">
    <source>
        <dbReference type="EMBL" id="KAH3817703.1"/>
    </source>
</evidence>
<keyword evidence="2" id="KW-1185">Reference proteome</keyword>
<dbReference type="EMBL" id="JAIWYP010000005">
    <property type="protein sequence ID" value="KAH3817703.1"/>
    <property type="molecule type" value="Genomic_DNA"/>
</dbReference>
<protein>
    <submittedName>
        <fullName evidence="1">Uncharacterized protein</fullName>
    </submittedName>
</protein>
<organism evidence="1 2">
    <name type="scientific">Dreissena polymorpha</name>
    <name type="common">Zebra mussel</name>
    <name type="synonym">Mytilus polymorpha</name>
    <dbReference type="NCBI Taxonomy" id="45954"/>
    <lineage>
        <taxon>Eukaryota</taxon>
        <taxon>Metazoa</taxon>
        <taxon>Spiralia</taxon>
        <taxon>Lophotrochozoa</taxon>
        <taxon>Mollusca</taxon>
        <taxon>Bivalvia</taxon>
        <taxon>Autobranchia</taxon>
        <taxon>Heteroconchia</taxon>
        <taxon>Euheterodonta</taxon>
        <taxon>Imparidentia</taxon>
        <taxon>Neoheterodontei</taxon>
        <taxon>Myida</taxon>
        <taxon>Dreissenoidea</taxon>
        <taxon>Dreissenidae</taxon>
        <taxon>Dreissena</taxon>
    </lineage>
</organism>
<reference evidence="1" key="2">
    <citation type="submission" date="2020-11" db="EMBL/GenBank/DDBJ databases">
        <authorList>
            <person name="McCartney M.A."/>
            <person name="Auch B."/>
            <person name="Kono T."/>
            <person name="Mallez S."/>
            <person name="Becker A."/>
            <person name="Gohl D.M."/>
            <person name="Silverstein K.A.T."/>
            <person name="Koren S."/>
            <person name="Bechman K.B."/>
            <person name="Herman A."/>
            <person name="Abrahante J.E."/>
            <person name="Garbe J."/>
        </authorList>
    </citation>
    <scope>NUCLEOTIDE SEQUENCE</scope>
    <source>
        <strain evidence="1">Duluth1</strain>
        <tissue evidence="1">Whole animal</tissue>
    </source>
</reference>
<proteinExistence type="predicted"/>
<evidence type="ECO:0000313" key="2">
    <source>
        <dbReference type="Proteomes" id="UP000828390"/>
    </source>
</evidence>
<dbReference type="InterPro" id="IPR011042">
    <property type="entry name" value="6-blade_b-propeller_TolB-like"/>
</dbReference>
<sequence>MHRFQPNPTPREKPIQLRKNIDVTMSSDTKLPYLTGFSVNKTGLIIAADLANRYIKMIDTKFGKCIGRSLKTCCSPECSNQCNKKYHPWDATFIDETQAVVSVPAAGKLFFVDTKNGKLSVSKEMSNQRQCRGLAYCDGRLYVTYGSPERKVNIMKTDETDVQTFSNRFISEPWYVAVNANDKSMYITETMSRKVIRLDKNGTSVQIIDLMRLLNIPQGVALLDESKLLLCAYKYRDRQHTDVLYEINLESGDSCEMMHRGLKWPEGIAIDRESGHVYVSMCDQNKLAMFQL</sequence>
<dbReference type="Proteomes" id="UP000828390">
    <property type="component" value="Unassembled WGS sequence"/>
</dbReference>